<dbReference type="InterPro" id="IPR050361">
    <property type="entry name" value="MPP/UQCRC_Complex"/>
</dbReference>
<feature type="domain" description="Peptidase M16 C-terminal" evidence="2">
    <location>
        <begin position="182"/>
        <end position="354"/>
    </location>
</feature>
<keyword evidence="3" id="KW-0378">Hydrolase</keyword>
<dbReference type="InterPro" id="IPR011765">
    <property type="entry name" value="Pept_M16_N"/>
</dbReference>
<evidence type="ECO:0000259" key="1">
    <source>
        <dbReference type="Pfam" id="PF00675"/>
    </source>
</evidence>
<dbReference type="SUPFAM" id="SSF63411">
    <property type="entry name" value="LuxS/MPP-like metallohydrolase"/>
    <property type="match status" value="2"/>
</dbReference>
<proteinExistence type="predicted"/>
<dbReference type="PANTHER" id="PTHR11851:SF224">
    <property type="entry name" value="PROCESSING PROTEASE"/>
    <property type="match status" value="1"/>
</dbReference>
<dbReference type="InterPro" id="IPR011249">
    <property type="entry name" value="Metalloenz_LuxS/M16"/>
</dbReference>
<organism evidence="3 4">
    <name type="scientific">Persicobacter psychrovividus</name>
    <dbReference type="NCBI Taxonomy" id="387638"/>
    <lineage>
        <taxon>Bacteria</taxon>
        <taxon>Pseudomonadati</taxon>
        <taxon>Bacteroidota</taxon>
        <taxon>Cytophagia</taxon>
        <taxon>Cytophagales</taxon>
        <taxon>Persicobacteraceae</taxon>
        <taxon>Persicobacter</taxon>
    </lineage>
</organism>
<dbReference type="RefSeq" id="WP_332921383.1">
    <property type="nucleotide sequence ID" value="NZ_AP025292.1"/>
</dbReference>
<dbReference type="GO" id="GO:0006508">
    <property type="term" value="P:proteolysis"/>
    <property type="evidence" value="ECO:0007669"/>
    <property type="project" value="UniProtKB-KW"/>
</dbReference>
<dbReference type="Pfam" id="PF05193">
    <property type="entry name" value="Peptidase_M16_C"/>
    <property type="match status" value="1"/>
</dbReference>
<dbReference type="EMBL" id="AP025292">
    <property type="protein sequence ID" value="BDD00146.1"/>
    <property type="molecule type" value="Genomic_DNA"/>
</dbReference>
<feature type="domain" description="Peptidase M16 N-terminal" evidence="1">
    <location>
        <begin position="37"/>
        <end position="160"/>
    </location>
</feature>
<accession>A0ABM7VGS5</accession>
<evidence type="ECO:0000313" key="3">
    <source>
        <dbReference type="EMBL" id="BDD00146.1"/>
    </source>
</evidence>
<dbReference type="Pfam" id="PF00675">
    <property type="entry name" value="Peptidase_M16"/>
    <property type="match status" value="1"/>
</dbReference>
<protein>
    <submittedName>
        <fullName evidence="3">Zinc protease</fullName>
    </submittedName>
</protein>
<dbReference type="InterPro" id="IPR007863">
    <property type="entry name" value="Peptidase_M16_C"/>
</dbReference>
<dbReference type="PANTHER" id="PTHR11851">
    <property type="entry name" value="METALLOPROTEASE"/>
    <property type="match status" value="1"/>
</dbReference>
<sequence>MIDRSIAPKFERINKFNIQKVTPFKLTNGRKLHYLRSDAQPVVKIELLFKTGHIHESKTGMCSFAFKMLSEGVDGLSGKEIAEFIEHHGAQIDVSPGTDYSSVAIYCLRQHTEALLPILHKIVNFPTFPEQELETAKTQRKQSIMVNLEKNSFIASRAFRNALFGVDHPYGKVWALEDIDAVTTTDCRDFFNDHIRNKFEVLLCGDVDDQLIAQIDELFGQERLSNKNESTQLPPIVSATSPVHVQKADSLQSAIRIGRPIFTKKHEDYAALSIINEILGGYFGSRLMKNIREDKGYTYGIHSSLYSFQSHGYWAIGAEVNGENTKEAVIEIHKEVQKLIDEPVPAEELEIVQNYILGQYLSSVNTPFALLEKFKSVYLFGQGYEYYDQYLDVLNAVTPASLQKIAAQYWQKDDLIEIVVGKID</sequence>
<name>A0ABM7VGS5_9BACT</name>
<gene>
    <name evidence="3" type="ORF">PEPS_24260</name>
</gene>
<reference evidence="3 4" key="1">
    <citation type="submission" date="2021-12" db="EMBL/GenBank/DDBJ databases">
        <title>Genome sequencing of bacteria with rrn-lacking chromosome and rrn-plasmid.</title>
        <authorList>
            <person name="Anda M."/>
            <person name="Iwasaki W."/>
        </authorList>
    </citation>
    <scope>NUCLEOTIDE SEQUENCE [LARGE SCALE GENOMIC DNA]</scope>
    <source>
        <strain evidence="3 4">NBRC 101262</strain>
    </source>
</reference>
<dbReference type="Proteomes" id="UP001354989">
    <property type="component" value="Chromosome"/>
</dbReference>
<keyword evidence="4" id="KW-1185">Reference proteome</keyword>
<keyword evidence="3" id="KW-0645">Protease</keyword>
<dbReference type="GO" id="GO:0008233">
    <property type="term" value="F:peptidase activity"/>
    <property type="evidence" value="ECO:0007669"/>
    <property type="project" value="UniProtKB-KW"/>
</dbReference>
<evidence type="ECO:0000259" key="2">
    <source>
        <dbReference type="Pfam" id="PF05193"/>
    </source>
</evidence>
<dbReference type="Gene3D" id="3.30.830.10">
    <property type="entry name" value="Metalloenzyme, LuxS/M16 peptidase-like"/>
    <property type="match status" value="2"/>
</dbReference>
<evidence type="ECO:0000313" key="4">
    <source>
        <dbReference type="Proteomes" id="UP001354989"/>
    </source>
</evidence>